<proteinExistence type="predicted"/>
<accession>A0A7H0FM57</accession>
<gene>
    <name evidence="1" type="ORF">H9Q64_11685</name>
</gene>
<evidence type="ECO:0000313" key="2">
    <source>
        <dbReference type="Proteomes" id="UP000516122"/>
    </source>
</evidence>
<organism evidence="1 2">
    <name type="scientific">Enterococcus faecalis</name>
    <name type="common">Streptococcus faecalis</name>
    <dbReference type="NCBI Taxonomy" id="1351"/>
    <lineage>
        <taxon>Bacteria</taxon>
        <taxon>Bacillati</taxon>
        <taxon>Bacillota</taxon>
        <taxon>Bacilli</taxon>
        <taxon>Lactobacillales</taxon>
        <taxon>Enterococcaceae</taxon>
        <taxon>Enterococcus</taxon>
    </lineage>
</organism>
<protein>
    <submittedName>
        <fullName evidence="1">Uncharacterized protein</fullName>
    </submittedName>
</protein>
<name>A0A7H0FM57_ENTFL</name>
<reference evidence="1 2" key="1">
    <citation type="submission" date="2020-08" db="EMBL/GenBank/DDBJ databases">
        <title>Enterococcus faecalis SF28073 genome assembly.</title>
        <authorList>
            <person name="Duerkop B.A."/>
            <person name="Johnson C.N."/>
        </authorList>
    </citation>
    <scope>NUCLEOTIDE SEQUENCE [LARGE SCALE GENOMIC DNA]</scope>
    <source>
        <strain evidence="1 2">SF28073</strain>
    </source>
</reference>
<dbReference type="AlphaFoldDB" id="A0A7H0FM57"/>
<sequence length="117" mass="13653">MEDNNFIRRKMMELTVLQLLNLEEGLIELAEKEMHISTSLKLNRALTEIGTVTHCIRETAQPILKKEECLREKELQELYKQEMNVELPTITINELAEVKVSAKLLHKIQPILEEVEE</sequence>
<evidence type="ECO:0000313" key="1">
    <source>
        <dbReference type="EMBL" id="QNP37123.1"/>
    </source>
</evidence>
<dbReference type="Proteomes" id="UP000516122">
    <property type="component" value="Chromosome"/>
</dbReference>
<dbReference type="EMBL" id="CP060804">
    <property type="protein sequence ID" value="QNP37123.1"/>
    <property type="molecule type" value="Genomic_DNA"/>
</dbReference>